<dbReference type="Proteomes" id="UP001595898">
    <property type="component" value="Unassembled WGS sequence"/>
</dbReference>
<comment type="caution">
    <text evidence="1">The sequence shown here is derived from an EMBL/GenBank/DDBJ whole genome shotgun (WGS) entry which is preliminary data.</text>
</comment>
<evidence type="ECO:0008006" key="3">
    <source>
        <dbReference type="Google" id="ProtNLM"/>
    </source>
</evidence>
<keyword evidence="2" id="KW-1185">Reference proteome</keyword>
<accession>A0ABD5PQG8</accession>
<dbReference type="AlphaFoldDB" id="A0ABD5PQG8"/>
<protein>
    <recommendedName>
        <fullName evidence="3">PGF-CTERM sorting domain-containing protein</fullName>
    </recommendedName>
</protein>
<reference evidence="1 2" key="1">
    <citation type="journal article" date="2019" name="Int. J. Syst. Evol. Microbiol.">
        <title>The Global Catalogue of Microorganisms (GCM) 10K type strain sequencing project: providing services to taxonomists for standard genome sequencing and annotation.</title>
        <authorList>
            <consortium name="The Broad Institute Genomics Platform"/>
            <consortium name="The Broad Institute Genome Sequencing Center for Infectious Disease"/>
            <person name="Wu L."/>
            <person name="Ma J."/>
        </authorList>
    </citation>
    <scope>NUCLEOTIDE SEQUENCE [LARGE SCALE GENOMIC DNA]</scope>
    <source>
        <strain evidence="1 2">WLHS5</strain>
    </source>
</reference>
<proteinExistence type="predicted"/>
<dbReference type="EMBL" id="JBHSFA010000007">
    <property type="protein sequence ID" value="MFC4542850.1"/>
    <property type="molecule type" value="Genomic_DNA"/>
</dbReference>
<gene>
    <name evidence="1" type="ORF">ACFO5R_13050</name>
</gene>
<evidence type="ECO:0000313" key="2">
    <source>
        <dbReference type="Proteomes" id="UP001595898"/>
    </source>
</evidence>
<organism evidence="1 2">
    <name type="scientific">Halosolutus amylolyticus</name>
    <dbReference type="NCBI Taxonomy" id="2932267"/>
    <lineage>
        <taxon>Archaea</taxon>
        <taxon>Methanobacteriati</taxon>
        <taxon>Methanobacteriota</taxon>
        <taxon>Stenosarchaea group</taxon>
        <taxon>Halobacteria</taxon>
        <taxon>Halobacteriales</taxon>
        <taxon>Natrialbaceae</taxon>
        <taxon>Halosolutus</taxon>
    </lineage>
</organism>
<sequence length="392" mass="40316">MNRITSVVLAAAVTLATLSVAVVGAGASATQSSSASTAPAIESQSGAYAGTHVAFETSSNAVLDYRVDGEQVFENVSVRSQSDHHSDTGIGTDVGLDAVVNLSGIGLDLEVQSETRAEIGTDGSASLAAHDSDRGILTVDAGEEAQYVAVDLSEESNAEATQESDDRVVVETDERTGAFVVVGDGEVTVTDENDVVADLESESTLVFRSYADGERDDAAEQQERMIAEGTATAEVYADEADGERVVDVATYGQDLTVDTASESEERLEMTVERAHGEGTVVIASVSEAALAGASNAEDFAVTIDGEAAAEVTSYSELEGGIGEEPRYMVTQSSDASAAADVLIAVDHFSEREVVVQHSDADGEDGDSDGLPGFGAIVAIAALPLAVAGRVHA</sequence>
<name>A0ABD5PQG8_9EURY</name>
<dbReference type="RefSeq" id="WP_250140462.1">
    <property type="nucleotide sequence ID" value="NZ_JALIQP010000002.1"/>
</dbReference>
<evidence type="ECO:0000313" key="1">
    <source>
        <dbReference type="EMBL" id="MFC4542850.1"/>
    </source>
</evidence>